<dbReference type="PANTHER" id="PTHR47245">
    <property type="entry name" value="PEPTIDYLPROLYL ISOMERASE"/>
    <property type="match status" value="1"/>
</dbReference>
<dbReference type="EMBL" id="MFST01000071">
    <property type="protein sequence ID" value="OGI44182.1"/>
    <property type="molecule type" value="Genomic_DNA"/>
</dbReference>
<evidence type="ECO:0000313" key="8">
    <source>
        <dbReference type="Proteomes" id="UP000179344"/>
    </source>
</evidence>
<comment type="catalytic activity">
    <reaction evidence="1">
        <text>[protein]-peptidylproline (omega=180) = [protein]-peptidylproline (omega=0)</text>
        <dbReference type="Rhea" id="RHEA:16237"/>
        <dbReference type="Rhea" id="RHEA-COMP:10747"/>
        <dbReference type="Rhea" id="RHEA-COMP:10748"/>
        <dbReference type="ChEBI" id="CHEBI:83833"/>
        <dbReference type="ChEBI" id="CHEBI:83834"/>
        <dbReference type="EC" id="5.2.1.8"/>
    </reaction>
</comment>
<evidence type="ECO:0000259" key="6">
    <source>
        <dbReference type="PROSITE" id="PS50198"/>
    </source>
</evidence>
<dbReference type="PANTHER" id="PTHR47245:SF2">
    <property type="entry name" value="PEPTIDYL-PROLYL CIS-TRANS ISOMERASE HP_0175-RELATED"/>
    <property type="match status" value="1"/>
</dbReference>
<dbReference type="PROSITE" id="PS50198">
    <property type="entry name" value="PPIC_PPIASE_2"/>
    <property type="match status" value="1"/>
</dbReference>
<comment type="similarity">
    <text evidence="2">Belongs to the PpiC/parvulin rotamase family.</text>
</comment>
<dbReference type="SUPFAM" id="SSF109998">
    <property type="entry name" value="Triger factor/SurA peptide-binding domain-like"/>
    <property type="match status" value="1"/>
</dbReference>
<sequence>MFLFLAAFVFLAASCGKGPDDSKVLATVNGEKITEKAYEHYLQLRQPQHPPAADKEKEKRAVLDEMTDRILLTQHATRNKLDQDPEIYLLLKRVQENILVQAAIRKTLKDSPITEADLKKRFQEEAEKTHKTEYRVRHILVPTEADAARIIKQLQTGAGFAALARQKSVDTETGKNGGDLGWINQGMVLPELFNAVIAARKGAVVAAPVKTDYGWHVLRVDDARPLQIPTFEQFMTDRTARGNLDRKMQDERINALLTELKAKAKITTD</sequence>
<dbReference type="EC" id="5.2.1.8" evidence="3"/>
<proteinExistence type="inferred from homology"/>
<accession>A0A1F6TGD8</accession>
<gene>
    <name evidence="7" type="ORF">A2V92_06125</name>
</gene>
<dbReference type="AlphaFoldDB" id="A0A1F6TGD8"/>
<dbReference type="InterPro" id="IPR000297">
    <property type="entry name" value="PPIase_PpiC"/>
</dbReference>
<dbReference type="SUPFAM" id="SSF54534">
    <property type="entry name" value="FKBP-like"/>
    <property type="match status" value="1"/>
</dbReference>
<organism evidence="7 8">
    <name type="scientific">Candidatus Muproteobacteria bacterium RBG_16_65_31</name>
    <dbReference type="NCBI Taxonomy" id="1817759"/>
    <lineage>
        <taxon>Bacteria</taxon>
        <taxon>Pseudomonadati</taxon>
        <taxon>Pseudomonadota</taxon>
        <taxon>Candidatus Muproteobacteria</taxon>
    </lineage>
</organism>
<dbReference type="Pfam" id="PF00639">
    <property type="entry name" value="Rotamase"/>
    <property type="match status" value="1"/>
</dbReference>
<evidence type="ECO:0000256" key="4">
    <source>
        <dbReference type="ARBA" id="ARBA00023110"/>
    </source>
</evidence>
<evidence type="ECO:0000256" key="1">
    <source>
        <dbReference type="ARBA" id="ARBA00000971"/>
    </source>
</evidence>
<dbReference type="InterPro" id="IPR046357">
    <property type="entry name" value="PPIase_dom_sf"/>
</dbReference>
<dbReference type="InterPro" id="IPR050245">
    <property type="entry name" value="PrsA_foldase"/>
</dbReference>
<dbReference type="InterPro" id="IPR023058">
    <property type="entry name" value="PPIase_PpiC_CS"/>
</dbReference>
<dbReference type="Gene3D" id="3.10.50.40">
    <property type="match status" value="1"/>
</dbReference>
<dbReference type="PROSITE" id="PS01096">
    <property type="entry name" value="PPIC_PPIASE_1"/>
    <property type="match status" value="1"/>
</dbReference>
<protein>
    <recommendedName>
        <fullName evidence="3">peptidylprolyl isomerase</fullName>
        <ecNumber evidence="3">5.2.1.8</ecNumber>
    </recommendedName>
</protein>
<evidence type="ECO:0000313" key="7">
    <source>
        <dbReference type="EMBL" id="OGI44182.1"/>
    </source>
</evidence>
<keyword evidence="4 5" id="KW-0697">Rotamase</keyword>
<feature type="domain" description="PpiC" evidence="6">
    <location>
        <begin position="131"/>
        <end position="222"/>
    </location>
</feature>
<comment type="caution">
    <text evidence="7">The sequence shown here is derived from an EMBL/GenBank/DDBJ whole genome shotgun (WGS) entry which is preliminary data.</text>
</comment>
<dbReference type="Pfam" id="PF13624">
    <property type="entry name" value="SurA_N_3"/>
    <property type="match status" value="1"/>
</dbReference>
<dbReference type="Gene3D" id="1.10.8.1040">
    <property type="match status" value="1"/>
</dbReference>
<evidence type="ECO:0000256" key="2">
    <source>
        <dbReference type="ARBA" id="ARBA00007656"/>
    </source>
</evidence>
<dbReference type="InterPro" id="IPR027304">
    <property type="entry name" value="Trigger_fact/SurA_dom_sf"/>
</dbReference>
<evidence type="ECO:0000256" key="5">
    <source>
        <dbReference type="PROSITE-ProRule" id="PRU00278"/>
    </source>
</evidence>
<name>A0A1F6TGD8_9PROT</name>
<evidence type="ECO:0000256" key="3">
    <source>
        <dbReference type="ARBA" id="ARBA00013194"/>
    </source>
</evidence>
<reference evidence="7 8" key="1">
    <citation type="journal article" date="2016" name="Nat. Commun.">
        <title>Thousands of microbial genomes shed light on interconnected biogeochemical processes in an aquifer system.</title>
        <authorList>
            <person name="Anantharaman K."/>
            <person name="Brown C.T."/>
            <person name="Hug L.A."/>
            <person name="Sharon I."/>
            <person name="Castelle C.J."/>
            <person name="Probst A.J."/>
            <person name="Thomas B.C."/>
            <person name="Singh A."/>
            <person name="Wilkins M.J."/>
            <person name="Karaoz U."/>
            <person name="Brodie E.L."/>
            <person name="Williams K.H."/>
            <person name="Hubbard S.S."/>
            <person name="Banfield J.F."/>
        </authorList>
    </citation>
    <scope>NUCLEOTIDE SEQUENCE [LARGE SCALE GENOMIC DNA]</scope>
</reference>
<dbReference type="GO" id="GO:0003755">
    <property type="term" value="F:peptidyl-prolyl cis-trans isomerase activity"/>
    <property type="evidence" value="ECO:0007669"/>
    <property type="project" value="UniProtKB-KW"/>
</dbReference>
<keyword evidence="5" id="KW-0413">Isomerase</keyword>
<dbReference type="Proteomes" id="UP000179344">
    <property type="component" value="Unassembled WGS sequence"/>
</dbReference>